<evidence type="ECO:0000313" key="3">
    <source>
        <dbReference type="EMBL" id="KAI9632966.1"/>
    </source>
</evidence>
<feature type="compositionally biased region" description="Low complexity" evidence="1">
    <location>
        <begin position="43"/>
        <end position="63"/>
    </location>
</feature>
<dbReference type="CDD" id="cd18186">
    <property type="entry name" value="BTB_POZ_ZBTB_KLHL-like"/>
    <property type="match status" value="1"/>
</dbReference>
<sequence length="371" mass="40352">MDVEAQNVAISSAFHLMSIGGEIESASEVNIVEAHQQATPLVSHSPTSQTSTSPLSTLSGSVSSASSETSTRIATDTIVLVTSDGVRHTTSRALLAAHSPFFADLFLLPSGETSSHMSDEIPIPNVTSAGLALILSVLDFVGLTPVAKPVPLHPAAYRYWLSLTVQDLIPIAEAAFCAHLYDIPTFSTAFVLPLLSRLAHQPVMGFALAAIATAEAELPSYRRRMLQAGIMPIRIPEDIFRIVKRFAPEQLERLQMAYEGFQAALVPLKEQLRWTQEVPNEHNGYSIRCRGGKAGYAPCTAFRRHGKWRRLREEAAENVLHEIKSKADGACDHEAILEVVERPVACGKCASRLTKAFLVAVQRCMARCGEI</sequence>
<dbReference type="EMBL" id="JAKWFO010000013">
    <property type="protein sequence ID" value="KAI9632966.1"/>
    <property type="molecule type" value="Genomic_DNA"/>
</dbReference>
<accession>A0AA38H515</accession>
<dbReference type="InterPro" id="IPR000210">
    <property type="entry name" value="BTB/POZ_dom"/>
</dbReference>
<dbReference type="Proteomes" id="UP001164286">
    <property type="component" value="Unassembled WGS sequence"/>
</dbReference>
<evidence type="ECO:0000256" key="1">
    <source>
        <dbReference type="SAM" id="MobiDB-lite"/>
    </source>
</evidence>
<dbReference type="InterPro" id="IPR011333">
    <property type="entry name" value="SKP1/BTB/POZ_sf"/>
</dbReference>
<feature type="region of interest" description="Disordered" evidence="1">
    <location>
        <begin position="38"/>
        <end position="63"/>
    </location>
</feature>
<dbReference type="SUPFAM" id="SSF54695">
    <property type="entry name" value="POZ domain"/>
    <property type="match status" value="1"/>
</dbReference>
<dbReference type="PROSITE" id="PS50097">
    <property type="entry name" value="BTB"/>
    <property type="match status" value="1"/>
</dbReference>
<organism evidence="3 4">
    <name type="scientific">Dioszegia hungarica</name>
    <dbReference type="NCBI Taxonomy" id="4972"/>
    <lineage>
        <taxon>Eukaryota</taxon>
        <taxon>Fungi</taxon>
        <taxon>Dikarya</taxon>
        <taxon>Basidiomycota</taxon>
        <taxon>Agaricomycotina</taxon>
        <taxon>Tremellomycetes</taxon>
        <taxon>Tremellales</taxon>
        <taxon>Bulleribasidiaceae</taxon>
        <taxon>Dioszegia</taxon>
    </lineage>
</organism>
<keyword evidence="4" id="KW-1185">Reference proteome</keyword>
<dbReference type="RefSeq" id="XP_052942743.1">
    <property type="nucleotide sequence ID" value="XM_053087950.1"/>
</dbReference>
<dbReference type="Pfam" id="PF00651">
    <property type="entry name" value="BTB"/>
    <property type="match status" value="1"/>
</dbReference>
<dbReference type="GeneID" id="77727155"/>
<comment type="caution">
    <text evidence="3">The sequence shown here is derived from an EMBL/GenBank/DDBJ whole genome shotgun (WGS) entry which is preliminary data.</text>
</comment>
<evidence type="ECO:0000259" key="2">
    <source>
        <dbReference type="PROSITE" id="PS50097"/>
    </source>
</evidence>
<reference evidence="3" key="1">
    <citation type="journal article" date="2022" name="G3 (Bethesda)">
        <title>High quality genome of the basidiomycete yeast Dioszegia hungarica PDD-24b-2 isolated from cloud water.</title>
        <authorList>
            <person name="Jarrige D."/>
            <person name="Haridas S."/>
            <person name="Bleykasten-Grosshans C."/>
            <person name="Joly M."/>
            <person name="Nadalig T."/>
            <person name="Sancelme M."/>
            <person name="Vuilleumier S."/>
            <person name="Grigoriev I.V."/>
            <person name="Amato P."/>
            <person name="Bringel F."/>
        </authorList>
    </citation>
    <scope>NUCLEOTIDE SEQUENCE</scope>
    <source>
        <strain evidence="3">PDD-24b-2</strain>
    </source>
</reference>
<proteinExistence type="predicted"/>
<dbReference type="AlphaFoldDB" id="A0AA38H515"/>
<evidence type="ECO:0000313" key="4">
    <source>
        <dbReference type="Proteomes" id="UP001164286"/>
    </source>
</evidence>
<name>A0AA38H515_9TREE</name>
<dbReference type="Gene3D" id="3.30.710.10">
    <property type="entry name" value="Potassium Channel Kv1.1, Chain A"/>
    <property type="match status" value="1"/>
</dbReference>
<feature type="domain" description="BTB" evidence="2">
    <location>
        <begin position="75"/>
        <end position="138"/>
    </location>
</feature>
<gene>
    <name evidence="3" type="ORF">MKK02DRAFT_29962</name>
</gene>
<protein>
    <recommendedName>
        <fullName evidence="2">BTB domain-containing protein</fullName>
    </recommendedName>
</protein>